<dbReference type="PANTHER" id="PTHR10285">
    <property type="entry name" value="URIDINE KINASE"/>
    <property type="match status" value="1"/>
</dbReference>
<evidence type="ECO:0000259" key="1">
    <source>
        <dbReference type="Pfam" id="PF00931"/>
    </source>
</evidence>
<dbReference type="GO" id="GO:0016787">
    <property type="term" value="F:hydrolase activity"/>
    <property type="evidence" value="ECO:0007669"/>
    <property type="project" value="UniProtKB-KW"/>
</dbReference>
<dbReference type="InterPro" id="IPR002182">
    <property type="entry name" value="NB-ARC"/>
</dbReference>
<dbReference type="SUPFAM" id="SSF52540">
    <property type="entry name" value="P-loop containing nucleoside triphosphate hydrolases"/>
    <property type="match status" value="1"/>
</dbReference>
<keyword evidence="2" id="KW-0378">Hydrolase</keyword>
<dbReference type="OrthoDB" id="6362633at2759"/>
<gene>
    <name evidence="2" type="ORF">K470DRAFT_260737</name>
</gene>
<keyword evidence="3" id="KW-1185">Reference proteome</keyword>
<dbReference type="Gene3D" id="3.40.50.300">
    <property type="entry name" value="P-loop containing nucleotide triphosphate hydrolases"/>
    <property type="match status" value="2"/>
</dbReference>
<organism evidence="2 3">
    <name type="scientific">Piedraia hortae CBS 480.64</name>
    <dbReference type="NCBI Taxonomy" id="1314780"/>
    <lineage>
        <taxon>Eukaryota</taxon>
        <taxon>Fungi</taxon>
        <taxon>Dikarya</taxon>
        <taxon>Ascomycota</taxon>
        <taxon>Pezizomycotina</taxon>
        <taxon>Dothideomycetes</taxon>
        <taxon>Dothideomycetidae</taxon>
        <taxon>Capnodiales</taxon>
        <taxon>Piedraiaceae</taxon>
        <taxon>Piedraia</taxon>
    </lineage>
</organism>
<accession>A0A6A7BSL3</accession>
<dbReference type="InterPro" id="IPR027417">
    <property type="entry name" value="P-loop_NTPase"/>
</dbReference>
<dbReference type="AlphaFoldDB" id="A0A6A7BSL3"/>
<reference evidence="2" key="1">
    <citation type="journal article" date="2020" name="Stud. Mycol.">
        <title>101 Dothideomycetes genomes: a test case for predicting lifestyles and emergence of pathogens.</title>
        <authorList>
            <person name="Haridas S."/>
            <person name="Albert R."/>
            <person name="Binder M."/>
            <person name="Bloem J."/>
            <person name="Labutti K."/>
            <person name="Salamov A."/>
            <person name="Andreopoulos B."/>
            <person name="Baker S."/>
            <person name="Barry K."/>
            <person name="Bills G."/>
            <person name="Bluhm B."/>
            <person name="Cannon C."/>
            <person name="Castanera R."/>
            <person name="Culley D."/>
            <person name="Daum C."/>
            <person name="Ezra D."/>
            <person name="Gonzalez J."/>
            <person name="Henrissat B."/>
            <person name="Kuo A."/>
            <person name="Liang C."/>
            <person name="Lipzen A."/>
            <person name="Lutzoni F."/>
            <person name="Magnuson J."/>
            <person name="Mondo S."/>
            <person name="Nolan M."/>
            <person name="Ohm R."/>
            <person name="Pangilinan J."/>
            <person name="Park H.-J."/>
            <person name="Ramirez L."/>
            <person name="Alfaro M."/>
            <person name="Sun H."/>
            <person name="Tritt A."/>
            <person name="Yoshinaga Y."/>
            <person name="Zwiers L.-H."/>
            <person name="Turgeon B."/>
            <person name="Goodwin S."/>
            <person name="Spatafora J."/>
            <person name="Crous P."/>
            <person name="Grigoriev I."/>
        </authorList>
    </citation>
    <scope>NUCLEOTIDE SEQUENCE</scope>
    <source>
        <strain evidence="2">CBS 480.64</strain>
    </source>
</reference>
<dbReference type="Proteomes" id="UP000799421">
    <property type="component" value="Unassembled WGS sequence"/>
</dbReference>
<protein>
    <submittedName>
        <fullName evidence="2">P-loop containing nucleoside triphosphate hydrolase protein</fullName>
    </submittedName>
</protein>
<feature type="domain" description="NB-ARC" evidence="1">
    <location>
        <begin position="9"/>
        <end position="49"/>
    </location>
</feature>
<evidence type="ECO:0000313" key="3">
    <source>
        <dbReference type="Proteomes" id="UP000799421"/>
    </source>
</evidence>
<sequence>MDEQVQRLAKHLWEKLQDTPKSKRRLIAISGIPGSGKTTLAAKVTTQLNKKWRGDSPALASDPGIATFVPMDGFHLTRAQLSAMPDPNTAHKRRGAAFTFDSDAYFELVKKLRQPLVPELRTIYAPSFDHSVKDPVADDIPIAPSSRIVLLEGNYLALNKGKWKESAELMDELWFVEASTETARKRLIRRHVESGVAANEEEAVKRVDESDLLNAKEIIEGRLEVNEMIPSIEDPKWAPENQVIDKERDGL</sequence>
<dbReference type="EMBL" id="MU006039">
    <property type="protein sequence ID" value="KAF2857518.1"/>
    <property type="molecule type" value="Genomic_DNA"/>
</dbReference>
<name>A0A6A7BSL3_9PEZI</name>
<proteinExistence type="predicted"/>
<evidence type="ECO:0000313" key="2">
    <source>
        <dbReference type="EMBL" id="KAF2857518.1"/>
    </source>
</evidence>
<dbReference type="Pfam" id="PF00931">
    <property type="entry name" value="NB-ARC"/>
    <property type="match status" value="1"/>
</dbReference>